<dbReference type="RefSeq" id="WP_091727891.1">
    <property type="nucleotide sequence ID" value="NZ_FNQE01000008.1"/>
</dbReference>
<reference evidence="4" key="1">
    <citation type="submission" date="2016-10" db="EMBL/GenBank/DDBJ databases">
        <authorList>
            <person name="Varghese N."/>
            <person name="Submissions S."/>
        </authorList>
    </citation>
    <scope>NUCLEOTIDE SEQUENCE [LARGE SCALE GENOMIC DNA]</scope>
    <source>
        <strain evidence="4">DSM 21650</strain>
    </source>
</reference>
<dbReference type="PANTHER" id="PTHR31299">
    <property type="entry name" value="ESTERASE, PUTATIVE (AFU_ORTHOLOGUE AFUA_1G05850)-RELATED"/>
    <property type="match status" value="1"/>
</dbReference>
<dbReference type="SUPFAM" id="SSF159501">
    <property type="entry name" value="EreA/ChaN-like"/>
    <property type="match status" value="1"/>
</dbReference>
<evidence type="ECO:0000256" key="1">
    <source>
        <dbReference type="SAM" id="MobiDB-lite"/>
    </source>
</evidence>
<dbReference type="PANTHER" id="PTHR31299:SF0">
    <property type="entry name" value="ESTERASE, PUTATIVE (AFU_ORTHOLOGUE AFUA_1G05850)-RELATED"/>
    <property type="match status" value="1"/>
</dbReference>
<accession>A0A1H3MV50</accession>
<name>A0A1H3MV50_9FIRM</name>
<protein>
    <submittedName>
        <fullName evidence="3">Erythromycin esterase</fullName>
    </submittedName>
</protein>
<dbReference type="Gene3D" id="3.30.1870.10">
    <property type="entry name" value="EreA-like, domain 2"/>
    <property type="match status" value="1"/>
</dbReference>
<dbReference type="Gene3D" id="3.40.1660.10">
    <property type="entry name" value="EreA-like (biosynthetic domain)"/>
    <property type="match status" value="1"/>
</dbReference>
<gene>
    <name evidence="3" type="ORF">SAMN05660462_00935</name>
</gene>
<sequence>MEKNKTILILMSIVVLSTVLYNVEISNADAAFDIDSISSKLKEMVYPLTTTKAGNGFEDLQPLKEILKDVNILGMGEATHGTKEFFEMKHRMFEFLVEEMDYKAFAIEAEFGCHKIINDYILHGEGDIEKVIKSMKFWTWSTQEVADMINWMKNYNQDPNNKEKIRFYGFDMQGIDNSLQNLIKYLEKVDDSSELISKSIYFAAPDENKSTIVPLLEQTENSFKENREEYILKSSVEEYELILQDLNTINQNIKYSDSVPAQFSIDSQVSSESFSTMFNARDYYMAENVKWIHDYEIKNYDNHKIMLWAHNGHISNHFPYYLCMGELLKNNFKNEYYSLGFDFYKGSFVAYGQARSDMRLGIIDIGEPKRDIFSSYFKETGYPISFLDFKTASADSNIKAWLSSEQLMYTIGDSLHEGYEFANTIPIESYDGIIYVEDTNAAESIYVNVLSSVRPVPTSLGKKSNVQKSTEEENPASETEASTAVEEASSSSFNPIIIVVTLFILILGFYIIKRNKNKNEDNNFPQ</sequence>
<dbReference type="Pfam" id="PF05139">
    <property type="entry name" value="Erythro_esteras"/>
    <property type="match status" value="1"/>
</dbReference>
<dbReference type="AlphaFoldDB" id="A0A1H3MV50"/>
<feature type="transmembrane region" description="Helical" evidence="2">
    <location>
        <begin position="493"/>
        <end position="512"/>
    </location>
</feature>
<keyword evidence="4" id="KW-1185">Reference proteome</keyword>
<dbReference type="Gene3D" id="1.20.1440.30">
    <property type="entry name" value="Biosynthetic Protein domain"/>
    <property type="match status" value="1"/>
</dbReference>
<keyword evidence="2" id="KW-1133">Transmembrane helix</keyword>
<organism evidence="3 4">
    <name type="scientific">Proteiniborus ethanoligenes</name>
    <dbReference type="NCBI Taxonomy" id="415015"/>
    <lineage>
        <taxon>Bacteria</taxon>
        <taxon>Bacillati</taxon>
        <taxon>Bacillota</taxon>
        <taxon>Clostridia</taxon>
        <taxon>Eubacteriales</taxon>
        <taxon>Proteiniborus</taxon>
    </lineage>
</organism>
<dbReference type="OrthoDB" id="9810066at2"/>
<dbReference type="InterPro" id="IPR052036">
    <property type="entry name" value="Hydrolase/PRTase-associated"/>
</dbReference>
<dbReference type="GO" id="GO:0046677">
    <property type="term" value="P:response to antibiotic"/>
    <property type="evidence" value="ECO:0007669"/>
    <property type="project" value="InterPro"/>
</dbReference>
<dbReference type="CDD" id="cd14728">
    <property type="entry name" value="Ere-like"/>
    <property type="match status" value="1"/>
</dbReference>
<evidence type="ECO:0000313" key="4">
    <source>
        <dbReference type="Proteomes" id="UP000198625"/>
    </source>
</evidence>
<keyword evidence="2" id="KW-0812">Transmembrane</keyword>
<proteinExistence type="predicted"/>
<keyword evidence="2" id="KW-0472">Membrane</keyword>
<dbReference type="EMBL" id="FNQE01000008">
    <property type="protein sequence ID" value="SDY80602.1"/>
    <property type="molecule type" value="Genomic_DNA"/>
</dbReference>
<evidence type="ECO:0000256" key="2">
    <source>
        <dbReference type="SAM" id="Phobius"/>
    </source>
</evidence>
<evidence type="ECO:0000313" key="3">
    <source>
        <dbReference type="EMBL" id="SDY80602.1"/>
    </source>
</evidence>
<dbReference type="Proteomes" id="UP000198625">
    <property type="component" value="Unassembled WGS sequence"/>
</dbReference>
<dbReference type="InterPro" id="IPR007815">
    <property type="entry name" value="Emycin_Estase"/>
</dbReference>
<feature type="region of interest" description="Disordered" evidence="1">
    <location>
        <begin position="457"/>
        <end position="483"/>
    </location>
</feature>